<dbReference type="SUPFAM" id="SSF55846">
    <property type="entry name" value="N-acetylmuramoyl-L-alanine amidase-like"/>
    <property type="match status" value="1"/>
</dbReference>
<sequence>MAKCPFAQWRPITGPSGHNVGGPYKIVHHTTEGSSAAGAFTAFATHRSDPHFTVDGTTVYQHIDTDLAARALRHDAGTPETNRDSAVQIEVVGFAGAPKRTATLKNVARLCRWIEQTHAVPQAWPAGPPKPPVRGADPGGHRRDPAIWGNQGGHFGHSQVPGNTHWDPGYTAVEADYVLHATFDADGAATNRDDPRVAPLLARAAVPATEYAPEVMDDHDADAGEPDGEGGNGDNRP</sequence>
<gene>
    <name evidence="3" type="ORF">SAMN05192583_3252</name>
</gene>
<dbReference type="Gene3D" id="3.40.80.10">
    <property type="entry name" value="Peptidoglycan recognition protein-like"/>
    <property type="match status" value="1"/>
</dbReference>
<dbReference type="GO" id="GO:0008745">
    <property type="term" value="F:N-acetylmuramoyl-L-alanine amidase activity"/>
    <property type="evidence" value="ECO:0007669"/>
    <property type="project" value="InterPro"/>
</dbReference>
<dbReference type="Proteomes" id="UP000199206">
    <property type="component" value="Unassembled WGS sequence"/>
</dbReference>
<dbReference type="RefSeq" id="WP_093666756.1">
    <property type="nucleotide sequence ID" value="NZ_FOCF01000009.1"/>
</dbReference>
<dbReference type="STRING" id="1166340.SAMN05192583_3252"/>
<dbReference type="AlphaFoldDB" id="A0A1H8IA60"/>
<protein>
    <submittedName>
        <fullName evidence="3">N-acetylmuramoyl-L-alanine amidase</fullName>
    </submittedName>
</protein>
<name>A0A1H8IA60_9SPHN</name>
<feature type="region of interest" description="Disordered" evidence="1">
    <location>
        <begin position="208"/>
        <end position="237"/>
    </location>
</feature>
<evidence type="ECO:0000313" key="4">
    <source>
        <dbReference type="Proteomes" id="UP000199206"/>
    </source>
</evidence>
<dbReference type="OrthoDB" id="581371at2"/>
<dbReference type="InterPro" id="IPR002502">
    <property type="entry name" value="Amidase_domain"/>
</dbReference>
<dbReference type="GO" id="GO:0009253">
    <property type="term" value="P:peptidoglycan catabolic process"/>
    <property type="evidence" value="ECO:0007669"/>
    <property type="project" value="InterPro"/>
</dbReference>
<dbReference type="EMBL" id="FOCF01000009">
    <property type="protein sequence ID" value="SEN64936.1"/>
    <property type="molecule type" value="Genomic_DNA"/>
</dbReference>
<keyword evidence="4" id="KW-1185">Reference proteome</keyword>
<feature type="domain" description="N-acetylmuramoyl-L-alanine amidase" evidence="2">
    <location>
        <begin position="26"/>
        <end position="169"/>
    </location>
</feature>
<evidence type="ECO:0000256" key="1">
    <source>
        <dbReference type="SAM" id="MobiDB-lite"/>
    </source>
</evidence>
<accession>A0A1H8IA60</accession>
<feature type="region of interest" description="Disordered" evidence="1">
    <location>
        <begin position="122"/>
        <end position="167"/>
    </location>
</feature>
<organism evidence="3 4">
    <name type="scientific">Sphingomonas gellani</name>
    <dbReference type="NCBI Taxonomy" id="1166340"/>
    <lineage>
        <taxon>Bacteria</taxon>
        <taxon>Pseudomonadati</taxon>
        <taxon>Pseudomonadota</taxon>
        <taxon>Alphaproteobacteria</taxon>
        <taxon>Sphingomonadales</taxon>
        <taxon>Sphingomonadaceae</taxon>
        <taxon>Sphingomonas</taxon>
    </lineage>
</organism>
<dbReference type="Pfam" id="PF01510">
    <property type="entry name" value="Amidase_2"/>
    <property type="match status" value="1"/>
</dbReference>
<proteinExistence type="predicted"/>
<evidence type="ECO:0000313" key="3">
    <source>
        <dbReference type="EMBL" id="SEN64936.1"/>
    </source>
</evidence>
<dbReference type="InterPro" id="IPR036505">
    <property type="entry name" value="Amidase/PGRP_sf"/>
</dbReference>
<evidence type="ECO:0000259" key="2">
    <source>
        <dbReference type="Pfam" id="PF01510"/>
    </source>
</evidence>
<reference evidence="4" key="1">
    <citation type="submission" date="2016-10" db="EMBL/GenBank/DDBJ databases">
        <authorList>
            <person name="Varghese N."/>
            <person name="Submissions S."/>
        </authorList>
    </citation>
    <scope>NUCLEOTIDE SEQUENCE [LARGE SCALE GENOMIC DNA]</scope>
    <source>
        <strain evidence="4">S6-262</strain>
    </source>
</reference>